<dbReference type="SUPFAM" id="SSF109604">
    <property type="entry name" value="HD-domain/PDEase-like"/>
    <property type="match status" value="1"/>
</dbReference>
<dbReference type="Proteomes" id="UP000641588">
    <property type="component" value="Unassembled WGS sequence"/>
</dbReference>
<dbReference type="Pfam" id="PF01966">
    <property type="entry name" value="HD"/>
    <property type="match status" value="1"/>
</dbReference>
<reference evidence="8" key="1">
    <citation type="submission" date="2019-10" db="EMBL/GenBank/DDBJ databases">
        <title>Description of Paenibacillus glebae sp. nov.</title>
        <authorList>
            <person name="Carlier A."/>
            <person name="Qi S."/>
        </authorList>
    </citation>
    <scope>NUCLEOTIDE SEQUENCE</scope>
    <source>
        <strain evidence="8">LMG 31456</strain>
    </source>
</reference>
<evidence type="ECO:0000256" key="2">
    <source>
        <dbReference type="ARBA" id="ARBA00022723"/>
    </source>
</evidence>
<keyword evidence="9" id="KW-1185">Reference proteome</keyword>
<dbReference type="CDD" id="cd00077">
    <property type="entry name" value="HDc"/>
    <property type="match status" value="1"/>
</dbReference>
<dbReference type="AlphaFoldDB" id="A0A972K2D7"/>
<dbReference type="GO" id="GO:0046872">
    <property type="term" value="F:metal ion binding"/>
    <property type="evidence" value="ECO:0007669"/>
    <property type="project" value="UniProtKB-KW"/>
</dbReference>
<dbReference type="PANTHER" id="PTHR35795">
    <property type="entry name" value="SLR1885 PROTEIN"/>
    <property type="match status" value="1"/>
</dbReference>
<gene>
    <name evidence="8" type="ORF">GC093_26025</name>
</gene>
<dbReference type="GO" id="GO:0000166">
    <property type="term" value="F:nucleotide binding"/>
    <property type="evidence" value="ECO:0007669"/>
    <property type="project" value="UniProtKB-KW"/>
</dbReference>
<dbReference type="PROSITE" id="PS51831">
    <property type="entry name" value="HD"/>
    <property type="match status" value="1"/>
</dbReference>
<dbReference type="InterPro" id="IPR003607">
    <property type="entry name" value="HD/PDEase_dom"/>
</dbReference>
<evidence type="ECO:0000256" key="4">
    <source>
        <dbReference type="ARBA" id="ARBA00022801"/>
    </source>
</evidence>
<dbReference type="EMBL" id="WHOD01000101">
    <property type="protein sequence ID" value="NOU96651.1"/>
    <property type="molecule type" value="Genomic_DNA"/>
</dbReference>
<dbReference type="NCBIfam" id="TIGR00277">
    <property type="entry name" value="HDIG"/>
    <property type="match status" value="1"/>
</dbReference>
<name>A0A972K2D7_9BACL</name>
<protein>
    <recommendedName>
        <fullName evidence="1">bis(5'-nucleosyl)-tetraphosphatase (symmetrical)</fullName>
        <ecNumber evidence="1">3.6.1.41</ecNumber>
    </recommendedName>
</protein>
<keyword evidence="4" id="KW-0378">Hydrolase</keyword>
<dbReference type="InterPro" id="IPR051094">
    <property type="entry name" value="Diverse_Catalytic_Enzymes"/>
</dbReference>
<dbReference type="Gene3D" id="1.10.3210.10">
    <property type="entry name" value="Hypothetical protein af1432"/>
    <property type="match status" value="1"/>
</dbReference>
<evidence type="ECO:0000256" key="1">
    <source>
        <dbReference type="ARBA" id="ARBA00012506"/>
    </source>
</evidence>
<evidence type="ECO:0000256" key="6">
    <source>
        <dbReference type="ARBA" id="ARBA00049417"/>
    </source>
</evidence>
<dbReference type="NCBIfam" id="TIGR00488">
    <property type="entry name" value="bis(5'-nucleosyl)-tetraphosphatase (symmetrical) YqeK"/>
    <property type="match status" value="1"/>
</dbReference>
<dbReference type="InterPro" id="IPR005249">
    <property type="entry name" value="YqeK"/>
</dbReference>
<feature type="domain" description="HD" evidence="7">
    <location>
        <begin position="27"/>
        <end position="142"/>
    </location>
</feature>
<comment type="catalytic activity">
    <reaction evidence="6">
        <text>P(1),P(4)-bis(5'-adenosyl) tetraphosphate + H2O = 2 ADP + 2 H(+)</text>
        <dbReference type="Rhea" id="RHEA:24252"/>
        <dbReference type="ChEBI" id="CHEBI:15377"/>
        <dbReference type="ChEBI" id="CHEBI:15378"/>
        <dbReference type="ChEBI" id="CHEBI:58141"/>
        <dbReference type="ChEBI" id="CHEBI:456216"/>
        <dbReference type="EC" id="3.6.1.41"/>
    </reaction>
</comment>
<keyword evidence="3" id="KW-0547">Nucleotide-binding</keyword>
<keyword evidence="2" id="KW-0479">Metal-binding</keyword>
<proteinExistence type="predicted"/>
<accession>A0A972K2D7</accession>
<sequence>MKNSMPFSGRLEEDVSSFLRLHAHPHTAEHCLKVGYEAGRLAERFGCDSDHARAAGFLHDISALVPNNQRIDAAREWNLDILPEEERFPMIIHQKLSRVIAQQVFGIDQTQVLEAIECHTTLKAPSTLLDRIVFIADKIEWDQAGQPPYLAELLQQLDVSLEDGVFVYIDYLWSRREHLKVVHPWLVDAHSDLSAILNASPAYRKLERPEQ</sequence>
<evidence type="ECO:0000256" key="5">
    <source>
        <dbReference type="ARBA" id="ARBA00023004"/>
    </source>
</evidence>
<dbReference type="InterPro" id="IPR006674">
    <property type="entry name" value="HD_domain"/>
</dbReference>
<evidence type="ECO:0000313" key="9">
    <source>
        <dbReference type="Proteomes" id="UP000641588"/>
    </source>
</evidence>
<comment type="caution">
    <text evidence="8">The sequence shown here is derived from an EMBL/GenBank/DDBJ whole genome shotgun (WGS) entry which is preliminary data.</text>
</comment>
<dbReference type="PANTHER" id="PTHR35795:SF1">
    <property type="entry name" value="BIS(5'-NUCLEOSYL)-TETRAPHOSPHATASE, SYMMETRICAL"/>
    <property type="match status" value="1"/>
</dbReference>
<keyword evidence="5" id="KW-0408">Iron</keyword>
<evidence type="ECO:0000259" key="7">
    <source>
        <dbReference type="PROSITE" id="PS51831"/>
    </source>
</evidence>
<dbReference type="GO" id="GO:0008803">
    <property type="term" value="F:bis(5'-nucleosyl)-tetraphosphatase (symmetrical) activity"/>
    <property type="evidence" value="ECO:0007669"/>
    <property type="project" value="UniProtKB-EC"/>
</dbReference>
<organism evidence="8 9">
    <name type="scientific">Paenibacillus foliorum</name>
    <dbReference type="NCBI Taxonomy" id="2654974"/>
    <lineage>
        <taxon>Bacteria</taxon>
        <taxon>Bacillati</taxon>
        <taxon>Bacillota</taxon>
        <taxon>Bacilli</taxon>
        <taxon>Bacillales</taxon>
        <taxon>Paenibacillaceae</taxon>
        <taxon>Paenibacillus</taxon>
    </lineage>
</organism>
<evidence type="ECO:0000256" key="3">
    <source>
        <dbReference type="ARBA" id="ARBA00022741"/>
    </source>
</evidence>
<dbReference type="InterPro" id="IPR006675">
    <property type="entry name" value="HDIG_dom"/>
</dbReference>
<dbReference type="EC" id="3.6.1.41" evidence="1"/>
<evidence type="ECO:0000313" key="8">
    <source>
        <dbReference type="EMBL" id="NOU96651.1"/>
    </source>
</evidence>